<dbReference type="EMBL" id="GISG01036552">
    <property type="protein sequence ID" value="MBA4621983.1"/>
    <property type="molecule type" value="Transcribed_RNA"/>
</dbReference>
<evidence type="ECO:0000313" key="2">
    <source>
        <dbReference type="EMBL" id="MBA4621982.1"/>
    </source>
</evidence>
<accession>A0A7C9CNH0</accession>
<dbReference type="PANTHER" id="PTHR33880:SF19">
    <property type="entry name" value="EXPRESSED PROTEIN"/>
    <property type="match status" value="1"/>
</dbReference>
<proteinExistence type="predicted"/>
<keyword evidence="1" id="KW-0732">Signal</keyword>
<feature type="signal peptide" evidence="1">
    <location>
        <begin position="1"/>
        <end position="24"/>
    </location>
</feature>
<dbReference type="PANTHER" id="PTHR33880">
    <property type="entry name" value="EXPRESSED PROTEIN"/>
    <property type="match status" value="1"/>
</dbReference>
<protein>
    <submittedName>
        <fullName evidence="2">Uncharacterized protein</fullName>
    </submittedName>
</protein>
<sequence length="229" mass="26256">MAWLHSHQLLIIAVVLKLAVVSESKIPKTETLNIALGAEGNAVPEPTPTKWPDQFHALVVMNDTTSSNLSVTNLWYDWLNGLNVNLIQYQFAKLVHNVEWNNGTQFYYTLGDGTDGDQEFCITHRYEVGIPRPDWMEGSIYLGQTYIDGFLCNAWNKIDFLWYYEDVLTKRPVQWYFFTGLAVHVVTFEVGVVLERSKWQAPVHCFDKQAEKHSTRSKQASLLNPLAFV</sequence>
<evidence type="ECO:0000256" key="1">
    <source>
        <dbReference type="SAM" id="SignalP"/>
    </source>
</evidence>
<reference evidence="2" key="1">
    <citation type="journal article" date="2013" name="J. Plant Res.">
        <title>Effect of fungi and light on seed germination of three Opuntia species from semiarid lands of central Mexico.</title>
        <authorList>
            <person name="Delgado-Sanchez P."/>
            <person name="Jimenez-Bremont J.F."/>
            <person name="Guerrero-Gonzalez Mde L."/>
            <person name="Flores J."/>
        </authorList>
    </citation>
    <scope>NUCLEOTIDE SEQUENCE</scope>
    <source>
        <tissue evidence="2">Cladode</tissue>
    </source>
</reference>
<name>A0A7C9CNH0_OPUST</name>
<feature type="chain" id="PRO_5036398469" evidence="1">
    <location>
        <begin position="25"/>
        <end position="229"/>
    </location>
</feature>
<dbReference type="EMBL" id="GISG01036551">
    <property type="protein sequence ID" value="MBA4621982.1"/>
    <property type="molecule type" value="Transcribed_RNA"/>
</dbReference>
<organism evidence="2">
    <name type="scientific">Opuntia streptacantha</name>
    <name type="common">Prickly pear cactus</name>
    <name type="synonym">Opuntia cardona</name>
    <dbReference type="NCBI Taxonomy" id="393608"/>
    <lineage>
        <taxon>Eukaryota</taxon>
        <taxon>Viridiplantae</taxon>
        <taxon>Streptophyta</taxon>
        <taxon>Embryophyta</taxon>
        <taxon>Tracheophyta</taxon>
        <taxon>Spermatophyta</taxon>
        <taxon>Magnoliopsida</taxon>
        <taxon>eudicotyledons</taxon>
        <taxon>Gunneridae</taxon>
        <taxon>Pentapetalae</taxon>
        <taxon>Caryophyllales</taxon>
        <taxon>Cactineae</taxon>
        <taxon>Cactaceae</taxon>
        <taxon>Opuntioideae</taxon>
        <taxon>Opuntia</taxon>
    </lineage>
</organism>
<reference evidence="2" key="2">
    <citation type="submission" date="2020-07" db="EMBL/GenBank/DDBJ databases">
        <authorList>
            <person name="Vera ALvarez R."/>
            <person name="Arias-Moreno D.M."/>
            <person name="Jimenez-Jacinto V."/>
            <person name="Jimenez-Bremont J.F."/>
            <person name="Swaminathan K."/>
            <person name="Moose S.P."/>
            <person name="Guerrero-Gonzalez M.L."/>
            <person name="Marino-Ramirez L."/>
            <person name="Landsman D."/>
            <person name="Rodriguez-Kessler M."/>
            <person name="Delgado-Sanchez P."/>
        </authorList>
    </citation>
    <scope>NUCLEOTIDE SEQUENCE</scope>
    <source>
        <tissue evidence="2">Cladode</tissue>
    </source>
</reference>
<dbReference type="AlphaFoldDB" id="A0A7C9CNH0"/>
<dbReference type="InterPro" id="IPR038941">
    <property type="entry name" value="At4g14100-like"/>
</dbReference>